<dbReference type="SUPFAM" id="SSF52374">
    <property type="entry name" value="Nucleotidylyl transferase"/>
    <property type="match status" value="1"/>
</dbReference>
<organism evidence="2 3">
    <name type="scientific">Theileria parva</name>
    <name type="common">East coast fever infection agent</name>
    <dbReference type="NCBI Taxonomy" id="5875"/>
    <lineage>
        <taxon>Eukaryota</taxon>
        <taxon>Sar</taxon>
        <taxon>Alveolata</taxon>
        <taxon>Apicomplexa</taxon>
        <taxon>Aconoidasida</taxon>
        <taxon>Piroplasmida</taxon>
        <taxon>Theileriidae</taxon>
        <taxon>Theileria</taxon>
    </lineage>
</organism>
<dbReference type="VEuPathDB" id="PiroplasmaDB:TpMuguga_04g00112"/>
<name>Q4N375_THEPA</name>
<sequence>MKIILHDTKLSKLLHHLIKSNENNFNVNNSNEDNSNEDNFNVNNFNWGCVTSRPGPGDRCGKCILCVLEENIRSISRLICNILQYVKDLLIYLKLDQHNFLQSTITLNYIKALYSSILTHYLAIFNRMDIMNNEQLDVIIIPIYKIPNQPVTIIQLNDLTEDPDANTFLYFNNPFLYHPFYSQHSNTSHYSRTSDTTYTSDDTDDTTKLSDLSEICHGVGNNSSLWIRKYDNIMFCGTFDYLHFGHKLLLLAAYLSCGKKLSIGVSTGALLKNKPNHNKIQHISKRIQYLHHYLHTLTHIHSVNVNTVDMVNITSGEIINYDVEFNVLCDQIEDNIGGNCLDPNVEKIITNNTNLEIKSKVDRASGNKNSHLNHFCCSQNTINTITINTTDNNTSNSNSNNNSSNGIEMMTFELEDVIGPSSEIREGYGLLVTSEILSNGVRVNKQRKELGLVQWDLINIGLVCYQHNHKHIKLSSTTIRNLIP</sequence>
<dbReference type="InterPro" id="IPR004821">
    <property type="entry name" value="Cyt_trans-like"/>
</dbReference>
<dbReference type="CDD" id="cd02164">
    <property type="entry name" value="PPAT_CoAS"/>
    <property type="match status" value="1"/>
</dbReference>
<keyword evidence="3" id="KW-1185">Reference proteome</keyword>
<reference evidence="2 3" key="1">
    <citation type="journal article" date="2005" name="Science">
        <title>Genome sequence of Theileria parva, a bovine pathogen that transforms lymphocytes.</title>
        <authorList>
            <person name="Gardner M.J."/>
            <person name="Bishop R."/>
            <person name="Shah T."/>
            <person name="de Villiers E.P."/>
            <person name="Carlton J.M."/>
            <person name="Hall N."/>
            <person name="Ren Q."/>
            <person name="Paulsen I.T."/>
            <person name="Pain A."/>
            <person name="Berriman M."/>
            <person name="Wilson R.J.M."/>
            <person name="Sato S."/>
            <person name="Ralph S.A."/>
            <person name="Mann D.J."/>
            <person name="Xiong Z."/>
            <person name="Shallom S.J."/>
            <person name="Weidman J."/>
            <person name="Jiang L."/>
            <person name="Lynn J."/>
            <person name="Weaver B."/>
            <person name="Shoaibi A."/>
            <person name="Domingo A.R."/>
            <person name="Wasawo D."/>
            <person name="Crabtree J."/>
            <person name="Wortman J.R."/>
            <person name="Haas B."/>
            <person name="Angiuoli S.V."/>
            <person name="Creasy T.H."/>
            <person name="Lu C."/>
            <person name="Suh B."/>
            <person name="Silva J.C."/>
            <person name="Utterback T.R."/>
            <person name="Feldblyum T.V."/>
            <person name="Pertea M."/>
            <person name="Allen J."/>
            <person name="Nierman W.C."/>
            <person name="Taracha E.L.N."/>
            <person name="Salzberg S.L."/>
            <person name="White O.R."/>
            <person name="Fitzhugh H.A."/>
            <person name="Morzaria S."/>
            <person name="Venter J.C."/>
            <person name="Fraser C.M."/>
            <person name="Nene V."/>
        </authorList>
    </citation>
    <scope>NUCLEOTIDE SEQUENCE [LARGE SCALE GENOMIC DNA]</scope>
    <source>
        <strain evidence="2 3">Muguga</strain>
    </source>
</reference>
<dbReference type="InParanoid" id="Q4N375"/>
<comment type="caution">
    <text evidence="2">The sequence shown here is derived from an EMBL/GenBank/DDBJ whole genome shotgun (WGS) entry which is preliminary data.</text>
</comment>
<feature type="domain" description="Cytidyltransferase-like" evidence="1">
    <location>
        <begin position="234"/>
        <end position="295"/>
    </location>
</feature>
<accession>Q4N375</accession>
<dbReference type="GO" id="GO:0003824">
    <property type="term" value="F:catalytic activity"/>
    <property type="evidence" value="ECO:0007669"/>
    <property type="project" value="InterPro"/>
</dbReference>
<proteinExistence type="predicted"/>
<dbReference type="KEGG" id="tpv:TP04_0112"/>
<dbReference type="GeneID" id="3501372"/>
<dbReference type="Gene3D" id="3.40.50.620">
    <property type="entry name" value="HUPs"/>
    <property type="match status" value="2"/>
</dbReference>
<dbReference type="EMBL" id="AAGK01000004">
    <property type="protein sequence ID" value="EAN31464.1"/>
    <property type="molecule type" value="Genomic_DNA"/>
</dbReference>
<dbReference type="STRING" id="5875.Q4N375"/>
<dbReference type="OMA" id="METSNTM"/>
<evidence type="ECO:0000313" key="2">
    <source>
        <dbReference type="EMBL" id="EAN31464.1"/>
    </source>
</evidence>
<dbReference type="eggNOG" id="ENOG502RSYZ">
    <property type="taxonomic scope" value="Eukaryota"/>
</dbReference>
<dbReference type="Proteomes" id="UP000001949">
    <property type="component" value="Unassembled WGS sequence"/>
</dbReference>
<dbReference type="InterPro" id="IPR014729">
    <property type="entry name" value="Rossmann-like_a/b/a_fold"/>
</dbReference>
<evidence type="ECO:0000259" key="1">
    <source>
        <dbReference type="Pfam" id="PF01467"/>
    </source>
</evidence>
<dbReference type="RefSeq" id="XP_763747.1">
    <property type="nucleotide sequence ID" value="XM_758654.1"/>
</dbReference>
<evidence type="ECO:0000313" key="3">
    <source>
        <dbReference type="Proteomes" id="UP000001949"/>
    </source>
</evidence>
<dbReference type="Pfam" id="PF01467">
    <property type="entry name" value="CTP_transf_like"/>
    <property type="match status" value="1"/>
</dbReference>
<gene>
    <name evidence="2" type="ordered locus">TP04_0112</name>
</gene>
<dbReference type="AlphaFoldDB" id="Q4N375"/>
<protein>
    <recommendedName>
        <fullName evidence="1">Cytidyltransferase-like domain-containing protein</fullName>
    </recommendedName>
</protein>